<organism evidence="1">
    <name type="scientific">Rhizophora mucronata</name>
    <name type="common">Asiatic mangrove</name>
    <dbReference type="NCBI Taxonomy" id="61149"/>
    <lineage>
        <taxon>Eukaryota</taxon>
        <taxon>Viridiplantae</taxon>
        <taxon>Streptophyta</taxon>
        <taxon>Embryophyta</taxon>
        <taxon>Tracheophyta</taxon>
        <taxon>Spermatophyta</taxon>
        <taxon>Magnoliopsida</taxon>
        <taxon>eudicotyledons</taxon>
        <taxon>Gunneridae</taxon>
        <taxon>Pentapetalae</taxon>
        <taxon>rosids</taxon>
        <taxon>fabids</taxon>
        <taxon>Malpighiales</taxon>
        <taxon>Rhizophoraceae</taxon>
        <taxon>Rhizophora</taxon>
    </lineage>
</organism>
<name>A0A2P2PFT1_RHIMU</name>
<protein>
    <submittedName>
        <fullName evidence="1">Uncharacterized protein</fullName>
    </submittedName>
</protein>
<reference evidence="1" key="1">
    <citation type="submission" date="2018-02" db="EMBL/GenBank/DDBJ databases">
        <title>Rhizophora mucronata_Transcriptome.</title>
        <authorList>
            <person name="Meera S.P."/>
            <person name="Sreeshan A."/>
            <person name="Augustine A."/>
        </authorList>
    </citation>
    <scope>NUCLEOTIDE SEQUENCE</scope>
    <source>
        <tissue evidence="1">Leaf</tissue>
    </source>
</reference>
<accession>A0A2P2PFT1</accession>
<dbReference type="EMBL" id="GGEC01073106">
    <property type="protein sequence ID" value="MBX53590.1"/>
    <property type="molecule type" value="Transcribed_RNA"/>
</dbReference>
<evidence type="ECO:0000313" key="1">
    <source>
        <dbReference type="EMBL" id="MBX53590.1"/>
    </source>
</evidence>
<sequence length="18" mass="2049">MTINIYHLGLTACFTSTY</sequence>
<dbReference type="AlphaFoldDB" id="A0A2P2PFT1"/>
<proteinExistence type="predicted"/>